<dbReference type="Proteomes" id="UP000030676">
    <property type="component" value="Unassembled WGS sequence"/>
</dbReference>
<accession>X0GXL8</accession>
<dbReference type="EMBL" id="JH659258">
    <property type="protein sequence ID" value="EXL64591.1"/>
    <property type="molecule type" value="Genomic_DNA"/>
</dbReference>
<dbReference type="AlphaFoldDB" id="X0GXL8"/>
<name>X0GXL8_FUSOX</name>
<feature type="non-terminal residue" evidence="1">
    <location>
        <position position="1"/>
    </location>
</feature>
<dbReference type="HOGENOM" id="CLU_3263219_0_0_1"/>
<protein>
    <submittedName>
        <fullName evidence="1">Uncharacterized protein</fullName>
    </submittedName>
</protein>
<evidence type="ECO:0000313" key="1">
    <source>
        <dbReference type="EMBL" id="EXL64591.1"/>
    </source>
</evidence>
<proteinExistence type="predicted"/>
<organism evidence="1">
    <name type="scientific">Fusarium oxysporum f. sp. conglutinans race 2 54008</name>
    <dbReference type="NCBI Taxonomy" id="1089457"/>
    <lineage>
        <taxon>Eukaryota</taxon>
        <taxon>Fungi</taxon>
        <taxon>Dikarya</taxon>
        <taxon>Ascomycota</taxon>
        <taxon>Pezizomycotina</taxon>
        <taxon>Sordariomycetes</taxon>
        <taxon>Hypocreomycetidae</taxon>
        <taxon>Hypocreales</taxon>
        <taxon>Nectriaceae</taxon>
        <taxon>Fusarium</taxon>
        <taxon>Fusarium oxysporum species complex</taxon>
    </lineage>
</organism>
<reference evidence="1" key="2">
    <citation type="submission" date="2012-05" db="EMBL/GenBank/DDBJ databases">
        <title>The Genome Annotation of Fusarium oxysporum PHW808.</title>
        <authorList>
            <consortium name="The Broad Institute Genomics Platform"/>
            <person name="Ma L.-J."/>
            <person name="Corby-Kistler H."/>
            <person name="Broz K."/>
            <person name="Gale L.R."/>
            <person name="Jonkers W."/>
            <person name="O'Donnell K."/>
            <person name="Ploetz R."/>
            <person name="Steinberg C."/>
            <person name="Schwartz D.C."/>
            <person name="VanEtten H."/>
            <person name="Zhou S."/>
            <person name="Young S.K."/>
            <person name="Zeng Q."/>
            <person name="Gargeya S."/>
            <person name="Fitzgerald M."/>
            <person name="Abouelleil A."/>
            <person name="Alvarado L."/>
            <person name="Chapman S.B."/>
            <person name="Gainer-Dewar J."/>
            <person name="Goldberg J."/>
            <person name="Griggs A."/>
            <person name="Gujja S."/>
            <person name="Hansen M."/>
            <person name="Howarth C."/>
            <person name="Imamovic A."/>
            <person name="Ireland A."/>
            <person name="Larimer J."/>
            <person name="McCowan C."/>
            <person name="Murphy C."/>
            <person name="Pearson M."/>
            <person name="Poon T.W."/>
            <person name="Priest M."/>
            <person name="Roberts A."/>
            <person name="Saif S."/>
            <person name="Shea T."/>
            <person name="Sykes S."/>
            <person name="Wortman J."/>
            <person name="Nusbaum C."/>
            <person name="Birren B."/>
        </authorList>
    </citation>
    <scope>NUCLEOTIDE SEQUENCE</scope>
    <source>
        <strain evidence="1">54008</strain>
    </source>
</reference>
<reference evidence="1" key="1">
    <citation type="submission" date="2011-11" db="EMBL/GenBank/DDBJ databases">
        <title>The Genome Sequence of Fusarium oxysporum PHW808.</title>
        <authorList>
            <consortium name="The Broad Institute Genome Sequencing Platform"/>
            <person name="Ma L.-J."/>
            <person name="Gale L.R."/>
            <person name="Schwartz D.C."/>
            <person name="Zhou S."/>
            <person name="Corby-Kistler H."/>
            <person name="Young S.K."/>
            <person name="Zeng Q."/>
            <person name="Gargeya S."/>
            <person name="Fitzgerald M."/>
            <person name="Haas B."/>
            <person name="Abouelleil A."/>
            <person name="Alvarado L."/>
            <person name="Arachchi H.M."/>
            <person name="Berlin A."/>
            <person name="Brown A."/>
            <person name="Chapman S.B."/>
            <person name="Chen Z."/>
            <person name="Dunbar C."/>
            <person name="Freedman E."/>
            <person name="Gearin G."/>
            <person name="Goldberg J."/>
            <person name="Griggs A."/>
            <person name="Gujja S."/>
            <person name="Heiman D."/>
            <person name="Howarth C."/>
            <person name="Larson L."/>
            <person name="Lui A."/>
            <person name="MacDonald P.J.P."/>
            <person name="Montmayeur A."/>
            <person name="Murphy C."/>
            <person name="Neiman D."/>
            <person name="Pearson M."/>
            <person name="Priest M."/>
            <person name="Roberts A."/>
            <person name="Saif S."/>
            <person name="Shea T."/>
            <person name="Shenoy N."/>
            <person name="Sisk P."/>
            <person name="Stolte C."/>
            <person name="Sykes S."/>
            <person name="Wortman J."/>
            <person name="Nusbaum C."/>
            <person name="Birren B."/>
        </authorList>
    </citation>
    <scope>NUCLEOTIDE SEQUENCE [LARGE SCALE GENOMIC DNA]</scope>
    <source>
        <strain evidence="1">54008</strain>
    </source>
</reference>
<sequence length="42" mass="4945">SQKRWRLWSNWISTIKYYSAGSVKQLFDPMPPSSRIVDKSIS</sequence>
<gene>
    <name evidence="1" type="ORF">FOPG_19153</name>
</gene>